<protein>
    <submittedName>
        <fullName evidence="3">Uncharacterized protein</fullName>
    </submittedName>
</protein>
<evidence type="ECO:0000256" key="1">
    <source>
        <dbReference type="SAM" id="Coils"/>
    </source>
</evidence>
<dbReference type="Pfam" id="PF11654">
    <property type="entry name" value="NCE101"/>
    <property type="match status" value="1"/>
</dbReference>
<proteinExistence type="predicted"/>
<reference evidence="3" key="1">
    <citation type="submission" date="2021-07" db="EMBL/GenBank/DDBJ databases">
        <authorList>
            <person name="Durling M."/>
        </authorList>
    </citation>
    <scope>NUCLEOTIDE SEQUENCE</scope>
</reference>
<comment type="caution">
    <text evidence="3">The sequence shown here is derived from an EMBL/GenBank/DDBJ whole genome shotgun (WGS) entry which is preliminary data.</text>
</comment>
<dbReference type="InterPro" id="IPR024242">
    <property type="entry name" value="NCE101"/>
</dbReference>
<keyword evidence="1" id="KW-0175">Coiled coil</keyword>
<gene>
    <name evidence="3" type="ORF">HYFRA_00008609</name>
</gene>
<accession>A0A9N9PPR0</accession>
<keyword evidence="4" id="KW-1185">Reference proteome</keyword>
<evidence type="ECO:0000256" key="2">
    <source>
        <dbReference type="SAM" id="MobiDB-lite"/>
    </source>
</evidence>
<dbReference type="AlphaFoldDB" id="A0A9N9PPR0"/>
<sequence>MPAPTHLISKVGDPIFAVFIGLSAAATRINREEKELGRSTADTLNAGMSHHNIHCTMEPSQTASSVGGRRPRTLVRSHSMLPLPFEKSPERPYTATRKGNAATAVPVPLTPRRQRCKAPEEKTPTRSQACNASDSKLPQRPSTLPRNWAGTGKAKKSYPALGDTFSRSARATSPFRPPSRINTSTPFYSVSPRKATPRKGTSPMRNSISNFAPSNHHPDLLATITPGGTTFSQEVNAALPNVVAQDSTNATQMNSPLTPPMSPHIPALDPDLSDISSLEDFSSHSGGSPPHSPRLNAQDTLTDLDNSKKSLARRQYAAQEGLLWNNAKSLLEQDFLHPVNLNESEFVSLVCGKKTDRPEWFRINLATVIKRTIDQWMRAHRTLVKAGIPPSELRKESLNAFEFMDDTQQSHFIQSYKLAERQILNAGDALQMTQQERDYFALLPLPDKYNFINNYTDPPIQGLENSESPQLNSRQSRVDLLKSKKADKLKALQEKLNEMKQIEQDIRELEERGSLSDCVHDEDLTSAEVYDDDHLEMDFGKKALAELEDPFVDQPESPTKGNIFHEYTLSERTNLPKQTSTSHTPEGTISDQKAKIPYDDSAEYRDFMDDSWHCFEDLSKADTKATVEVTALPLPIPEATDPCCETASISTHESMPELVPLDTISMSNDQIKEISTTPNGYTVVRKVSDNMEIENFATVGEQARIFAQELSEIAKILESGVHSFSTIEDRLQQANYRASLDSAICLPETTTEMTNALPNSHHTTERKTSMTTILSESSTTSDKLVLKDVTIATPDVGYESSRSSHVEYMGPLFARERASHASEEGTLRGTLSKKSGTVRKKLSQFFGSIRRKESRRDLRDLSKLF</sequence>
<feature type="region of interest" description="Disordered" evidence="2">
    <location>
        <begin position="110"/>
        <end position="203"/>
    </location>
</feature>
<dbReference type="OrthoDB" id="3496624at2759"/>
<organism evidence="3 4">
    <name type="scientific">Hymenoscyphus fraxineus</name>
    <dbReference type="NCBI Taxonomy" id="746836"/>
    <lineage>
        <taxon>Eukaryota</taxon>
        <taxon>Fungi</taxon>
        <taxon>Dikarya</taxon>
        <taxon>Ascomycota</taxon>
        <taxon>Pezizomycotina</taxon>
        <taxon>Leotiomycetes</taxon>
        <taxon>Helotiales</taxon>
        <taxon>Helotiaceae</taxon>
        <taxon>Hymenoscyphus</taxon>
    </lineage>
</organism>
<evidence type="ECO:0000313" key="4">
    <source>
        <dbReference type="Proteomes" id="UP000696280"/>
    </source>
</evidence>
<feature type="region of interest" description="Disordered" evidence="2">
    <location>
        <begin position="250"/>
        <end position="299"/>
    </location>
</feature>
<dbReference type="Proteomes" id="UP000696280">
    <property type="component" value="Unassembled WGS sequence"/>
</dbReference>
<evidence type="ECO:0000313" key="3">
    <source>
        <dbReference type="EMBL" id="CAG8954921.1"/>
    </source>
</evidence>
<feature type="compositionally biased region" description="Polar residues" evidence="2">
    <location>
        <begin position="125"/>
        <end position="145"/>
    </location>
</feature>
<feature type="coiled-coil region" evidence="1">
    <location>
        <begin position="482"/>
        <end position="512"/>
    </location>
</feature>
<dbReference type="GO" id="GO:0009306">
    <property type="term" value="P:protein secretion"/>
    <property type="evidence" value="ECO:0007669"/>
    <property type="project" value="InterPro"/>
</dbReference>
<dbReference type="EMBL" id="CAJVRL010000058">
    <property type="protein sequence ID" value="CAG8954921.1"/>
    <property type="molecule type" value="Genomic_DNA"/>
</dbReference>
<name>A0A9N9PPR0_9HELO</name>